<dbReference type="Proteomes" id="UP000822688">
    <property type="component" value="Chromosome 1"/>
</dbReference>
<feature type="transmembrane region" description="Helical" evidence="1">
    <location>
        <begin position="241"/>
        <end position="263"/>
    </location>
</feature>
<evidence type="ECO:0000313" key="4">
    <source>
        <dbReference type="EMBL" id="KAG0589573.1"/>
    </source>
</evidence>
<dbReference type="PROSITE" id="PS50213">
    <property type="entry name" value="FAS1"/>
    <property type="match status" value="1"/>
</dbReference>
<evidence type="ECO:0000256" key="1">
    <source>
        <dbReference type="SAM" id="Phobius"/>
    </source>
</evidence>
<dbReference type="Gene3D" id="2.30.180.10">
    <property type="entry name" value="FAS1 domain"/>
    <property type="match status" value="1"/>
</dbReference>
<proteinExistence type="predicted"/>
<feature type="domain" description="FAS1" evidence="3">
    <location>
        <begin position="66"/>
        <end position="197"/>
    </location>
</feature>
<feature type="signal peptide" evidence="2">
    <location>
        <begin position="1"/>
        <end position="31"/>
    </location>
</feature>
<reference evidence="4" key="1">
    <citation type="submission" date="2020-06" db="EMBL/GenBank/DDBJ databases">
        <title>WGS assembly of Ceratodon purpureus strain R40.</title>
        <authorList>
            <person name="Carey S.B."/>
            <person name="Jenkins J."/>
            <person name="Shu S."/>
            <person name="Lovell J.T."/>
            <person name="Sreedasyam A."/>
            <person name="Maumus F."/>
            <person name="Tiley G.P."/>
            <person name="Fernandez-Pozo N."/>
            <person name="Barry K."/>
            <person name="Chen C."/>
            <person name="Wang M."/>
            <person name="Lipzen A."/>
            <person name="Daum C."/>
            <person name="Saski C.A."/>
            <person name="Payton A.C."/>
            <person name="Mcbreen J.C."/>
            <person name="Conrad R.E."/>
            <person name="Kollar L.M."/>
            <person name="Olsson S."/>
            <person name="Huttunen S."/>
            <person name="Landis J.B."/>
            <person name="Wickett N.J."/>
            <person name="Johnson M.G."/>
            <person name="Rensing S.A."/>
            <person name="Grimwood J."/>
            <person name="Schmutz J."/>
            <person name="Mcdaniel S.F."/>
        </authorList>
    </citation>
    <scope>NUCLEOTIDE SEQUENCE</scope>
    <source>
        <strain evidence="4">R40</strain>
    </source>
</reference>
<keyword evidence="2" id="KW-0732">Signal</keyword>
<protein>
    <recommendedName>
        <fullName evidence="3">FAS1 domain-containing protein</fullName>
    </recommendedName>
</protein>
<accession>A0A8T0J473</accession>
<dbReference type="SUPFAM" id="SSF82153">
    <property type="entry name" value="FAS1 domain"/>
    <property type="match status" value="1"/>
</dbReference>
<sequence>MAANLFFHRTQAWTVLAAAACCALLFSAVLADQSATKAAIIAAPGPAPALAPVLAPAPPPKPLTLHDKVVAALRAASHYGALSGLLDSLAESSIIKEGITLFAPDDGAFSGLNMNSSNLLMTTLNYHVATSVYSYNQLSNLPVNSTIQTASPNVMIFITSTGKSGLRLDDSAISDPDIYSDGQVSVQGISTVMNTAKYNKGVLPPAAAPAPLDALDIIPSPAPGIITQPAPKTASPTKSDAAYVMTNVASTMLIVSAVSFMVANLL</sequence>
<dbReference type="AlphaFoldDB" id="A0A8T0J473"/>
<dbReference type="InterPro" id="IPR000782">
    <property type="entry name" value="FAS1_domain"/>
</dbReference>
<evidence type="ECO:0000259" key="3">
    <source>
        <dbReference type="PROSITE" id="PS50213"/>
    </source>
</evidence>
<dbReference type="SMART" id="SM00554">
    <property type="entry name" value="FAS1"/>
    <property type="match status" value="1"/>
</dbReference>
<comment type="caution">
    <text evidence="4">The sequence shown here is derived from an EMBL/GenBank/DDBJ whole genome shotgun (WGS) entry which is preliminary data.</text>
</comment>
<keyword evidence="1" id="KW-1133">Transmembrane helix</keyword>
<evidence type="ECO:0000313" key="5">
    <source>
        <dbReference type="Proteomes" id="UP000822688"/>
    </source>
</evidence>
<feature type="chain" id="PRO_5035747316" description="FAS1 domain-containing protein" evidence="2">
    <location>
        <begin position="32"/>
        <end position="266"/>
    </location>
</feature>
<dbReference type="PANTHER" id="PTHR33985:SF29">
    <property type="entry name" value="FAS1 DOMAIN-CONTAINING PROTEIN"/>
    <property type="match status" value="1"/>
</dbReference>
<evidence type="ECO:0000256" key="2">
    <source>
        <dbReference type="SAM" id="SignalP"/>
    </source>
</evidence>
<name>A0A8T0J473_CERPU</name>
<dbReference type="PANTHER" id="PTHR33985">
    <property type="entry name" value="OS02G0491300 PROTEIN-RELATED"/>
    <property type="match status" value="1"/>
</dbReference>
<organism evidence="4 5">
    <name type="scientific">Ceratodon purpureus</name>
    <name type="common">Fire moss</name>
    <name type="synonym">Dicranum purpureum</name>
    <dbReference type="NCBI Taxonomy" id="3225"/>
    <lineage>
        <taxon>Eukaryota</taxon>
        <taxon>Viridiplantae</taxon>
        <taxon>Streptophyta</taxon>
        <taxon>Embryophyta</taxon>
        <taxon>Bryophyta</taxon>
        <taxon>Bryophytina</taxon>
        <taxon>Bryopsida</taxon>
        <taxon>Dicranidae</taxon>
        <taxon>Pseudoditrichales</taxon>
        <taxon>Ditrichaceae</taxon>
        <taxon>Ceratodon</taxon>
    </lineage>
</organism>
<dbReference type="InterPro" id="IPR052806">
    <property type="entry name" value="Fasciclin-like_AGP"/>
</dbReference>
<dbReference type="InterPro" id="IPR036378">
    <property type="entry name" value="FAS1_dom_sf"/>
</dbReference>
<keyword evidence="1" id="KW-0472">Membrane</keyword>
<dbReference type="FunFam" id="2.30.180.10:FF:000046">
    <property type="entry name" value="Fasciclin-like arabinogalactan family protein"/>
    <property type="match status" value="1"/>
</dbReference>
<keyword evidence="1" id="KW-0812">Transmembrane</keyword>
<gene>
    <name evidence="4" type="ORF">KC19_1G030800</name>
</gene>
<dbReference type="Pfam" id="PF02469">
    <property type="entry name" value="Fasciclin"/>
    <property type="match status" value="1"/>
</dbReference>
<dbReference type="EMBL" id="CM026421">
    <property type="protein sequence ID" value="KAG0589573.1"/>
    <property type="molecule type" value="Genomic_DNA"/>
</dbReference>
<keyword evidence="5" id="KW-1185">Reference proteome</keyword>